<evidence type="ECO:0000256" key="3">
    <source>
        <dbReference type="PROSITE-ProRule" id="PRU00169"/>
    </source>
</evidence>
<comment type="caution">
    <text evidence="6">The sequence shown here is derived from an EMBL/GenBank/DDBJ whole genome shotgun (WGS) entry which is preliminary data.</text>
</comment>
<keyword evidence="1 3" id="KW-0597">Phosphoprotein</keyword>
<dbReference type="PANTHER" id="PTHR43214:SF43">
    <property type="entry name" value="TWO-COMPONENT RESPONSE REGULATOR"/>
    <property type="match status" value="1"/>
</dbReference>
<organism evidence="6 7">
    <name type="scientific">Luteibaculum oceani</name>
    <dbReference type="NCBI Taxonomy" id="1294296"/>
    <lineage>
        <taxon>Bacteria</taxon>
        <taxon>Pseudomonadati</taxon>
        <taxon>Bacteroidota</taxon>
        <taxon>Flavobacteriia</taxon>
        <taxon>Flavobacteriales</taxon>
        <taxon>Luteibaculaceae</taxon>
        <taxon>Luteibaculum</taxon>
    </lineage>
</organism>
<dbReference type="SMART" id="SM00421">
    <property type="entry name" value="HTH_LUXR"/>
    <property type="match status" value="1"/>
</dbReference>
<evidence type="ECO:0000256" key="1">
    <source>
        <dbReference type="ARBA" id="ARBA00022553"/>
    </source>
</evidence>
<dbReference type="PRINTS" id="PR00038">
    <property type="entry name" value="HTHLUXR"/>
</dbReference>
<feature type="domain" description="HTH luxR-type" evidence="4">
    <location>
        <begin position="149"/>
        <end position="214"/>
    </location>
</feature>
<dbReference type="PROSITE" id="PS00622">
    <property type="entry name" value="HTH_LUXR_1"/>
    <property type="match status" value="1"/>
</dbReference>
<dbReference type="InterPro" id="IPR011006">
    <property type="entry name" value="CheY-like_superfamily"/>
</dbReference>
<protein>
    <submittedName>
        <fullName evidence="6">Response regulator transcription factor</fullName>
    </submittedName>
</protein>
<dbReference type="InterPro" id="IPR000792">
    <property type="entry name" value="Tscrpt_reg_LuxR_C"/>
</dbReference>
<accession>A0A5C6UWK1</accession>
<proteinExistence type="predicted"/>
<feature type="modified residue" description="4-aspartylphosphate" evidence="3">
    <location>
        <position position="56"/>
    </location>
</feature>
<evidence type="ECO:0000259" key="4">
    <source>
        <dbReference type="PROSITE" id="PS50043"/>
    </source>
</evidence>
<dbReference type="OrthoDB" id="9797341at2"/>
<dbReference type="Pfam" id="PF00196">
    <property type="entry name" value="GerE"/>
    <property type="match status" value="1"/>
</dbReference>
<dbReference type="SUPFAM" id="SSF52172">
    <property type="entry name" value="CheY-like"/>
    <property type="match status" value="1"/>
</dbReference>
<dbReference type="CDD" id="cd06170">
    <property type="entry name" value="LuxR_C_like"/>
    <property type="match status" value="1"/>
</dbReference>
<dbReference type="SMART" id="SM00448">
    <property type="entry name" value="REC"/>
    <property type="match status" value="1"/>
</dbReference>
<dbReference type="InterPro" id="IPR039420">
    <property type="entry name" value="WalR-like"/>
</dbReference>
<name>A0A5C6UWK1_9FLAO</name>
<dbReference type="InterPro" id="IPR058245">
    <property type="entry name" value="NreC/VraR/RcsB-like_REC"/>
</dbReference>
<evidence type="ECO:0000313" key="7">
    <source>
        <dbReference type="Proteomes" id="UP000321168"/>
    </source>
</evidence>
<feature type="domain" description="Response regulatory" evidence="5">
    <location>
        <begin position="5"/>
        <end position="120"/>
    </location>
</feature>
<dbReference type="Pfam" id="PF00072">
    <property type="entry name" value="Response_reg"/>
    <property type="match status" value="1"/>
</dbReference>
<gene>
    <name evidence="6" type="ORF">FRX97_10115</name>
</gene>
<evidence type="ECO:0000256" key="2">
    <source>
        <dbReference type="ARBA" id="ARBA00023125"/>
    </source>
</evidence>
<dbReference type="RefSeq" id="WP_147015098.1">
    <property type="nucleotide sequence ID" value="NZ_VORB01000009.1"/>
</dbReference>
<dbReference type="Gene3D" id="3.40.50.2300">
    <property type="match status" value="1"/>
</dbReference>
<keyword evidence="2" id="KW-0238">DNA-binding</keyword>
<dbReference type="CDD" id="cd17535">
    <property type="entry name" value="REC_NarL-like"/>
    <property type="match status" value="1"/>
</dbReference>
<dbReference type="InterPro" id="IPR016032">
    <property type="entry name" value="Sig_transdc_resp-reg_C-effctor"/>
</dbReference>
<dbReference type="EMBL" id="VORB01000009">
    <property type="protein sequence ID" value="TXC76960.1"/>
    <property type="molecule type" value="Genomic_DNA"/>
</dbReference>
<dbReference type="GO" id="GO:0006355">
    <property type="term" value="P:regulation of DNA-templated transcription"/>
    <property type="evidence" value="ECO:0007669"/>
    <property type="project" value="InterPro"/>
</dbReference>
<keyword evidence="7" id="KW-1185">Reference proteome</keyword>
<dbReference type="PROSITE" id="PS50043">
    <property type="entry name" value="HTH_LUXR_2"/>
    <property type="match status" value="1"/>
</dbReference>
<evidence type="ECO:0000259" key="5">
    <source>
        <dbReference type="PROSITE" id="PS50110"/>
    </source>
</evidence>
<dbReference type="PROSITE" id="PS50110">
    <property type="entry name" value="RESPONSE_REGULATORY"/>
    <property type="match status" value="1"/>
</dbReference>
<dbReference type="SUPFAM" id="SSF46894">
    <property type="entry name" value="C-terminal effector domain of the bipartite response regulators"/>
    <property type="match status" value="1"/>
</dbReference>
<reference evidence="6 7" key="1">
    <citation type="submission" date="2019-08" db="EMBL/GenBank/DDBJ databases">
        <title>Genome of Luteibaculum oceani JCM 18817.</title>
        <authorList>
            <person name="Bowman J.P."/>
        </authorList>
    </citation>
    <scope>NUCLEOTIDE SEQUENCE [LARGE SCALE GENOMIC DNA]</scope>
    <source>
        <strain evidence="6 7">JCM 18817</strain>
    </source>
</reference>
<dbReference type="AlphaFoldDB" id="A0A5C6UWK1"/>
<dbReference type="InterPro" id="IPR001789">
    <property type="entry name" value="Sig_transdc_resp-reg_receiver"/>
</dbReference>
<dbReference type="GO" id="GO:0003677">
    <property type="term" value="F:DNA binding"/>
    <property type="evidence" value="ECO:0007669"/>
    <property type="project" value="UniProtKB-KW"/>
</dbReference>
<evidence type="ECO:0000313" key="6">
    <source>
        <dbReference type="EMBL" id="TXC76960.1"/>
    </source>
</evidence>
<sequence length="229" mass="25091">MQPIKILLADSNQLIRIGLRNVFSDTEKYSVVDEAVDGDDLVAKAASTAAEVVLIDYTSPGFTIDAIPQSREINNKLQFVAITYDQSGFTITNAIKSGVTSYIKKDCDIEEIRDAVKETAAGSKFFCGKILETIQKEAIEVQNIDVAPFSCAPIALTQREQEIILLIAEGNTTTQIAEKLFLSSHTINTHRKNIMTKLGVNNTAAIVMYAVKNNLVSPNKFLFSGEARV</sequence>
<dbReference type="Proteomes" id="UP000321168">
    <property type="component" value="Unassembled WGS sequence"/>
</dbReference>
<dbReference type="GO" id="GO:0000160">
    <property type="term" value="P:phosphorelay signal transduction system"/>
    <property type="evidence" value="ECO:0007669"/>
    <property type="project" value="InterPro"/>
</dbReference>
<dbReference type="PANTHER" id="PTHR43214">
    <property type="entry name" value="TWO-COMPONENT RESPONSE REGULATOR"/>
    <property type="match status" value="1"/>
</dbReference>